<sequence>MNRHQRGATIVEFALVLILFLSFALGLMDFARLLYMWNGATEASRTGARYAVVCADPNGSYGNLLTKMQGVLPQVSGYTVTWNPSGCTASTCQGVSVTITDLSFKWLAPIPKAVKPTMVIPASAFTTYLPREILRQDPNSATICN</sequence>
<proteinExistence type="predicted"/>
<dbReference type="Proteomes" id="UP001204621">
    <property type="component" value="Unassembled WGS sequence"/>
</dbReference>
<reference evidence="3 4" key="1">
    <citation type="submission" date="2022-08" db="EMBL/GenBank/DDBJ databases">
        <title>Reclassification of Massilia species as members of the genera Telluria, Duganella, Pseudoduganella, Mokoshia gen. nov. and Zemynaea gen. nov. using orthogonal and non-orthogonal genome-based approaches.</title>
        <authorList>
            <person name="Bowman J.P."/>
        </authorList>
    </citation>
    <scope>NUCLEOTIDE SEQUENCE [LARGE SCALE GENOMIC DNA]</scope>
    <source>
        <strain evidence="3 4">JCM 31606</strain>
    </source>
</reference>
<keyword evidence="1" id="KW-0472">Membrane</keyword>
<evidence type="ECO:0000256" key="1">
    <source>
        <dbReference type="SAM" id="Phobius"/>
    </source>
</evidence>
<feature type="transmembrane region" description="Helical" evidence="1">
    <location>
        <begin position="13"/>
        <end position="35"/>
    </location>
</feature>
<dbReference type="Pfam" id="PF07811">
    <property type="entry name" value="TadE"/>
    <property type="match status" value="1"/>
</dbReference>
<evidence type="ECO:0000313" key="4">
    <source>
        <dbReference type="Proteomes" id="UP001204621"/>
    </source>
</evidence>
<keyword evidence="1" id="KW-0812">Transmembrane</keyword>
<accession>A0ABT2CX67</accession>
<name>A0ABT2CX67_9BURK</name>
<keyword evidence="1" id="KW-1133">Transmembrane helix</keyword>
<organism evidence="3 4">
    <name type="scientific">Massilia terrae</name>
    <dbReference type="NCBI Taxonomy" id="1811224"/>
    <lineage>
        <taxon>Bacteria</taxon>
        <taxon>Pseudomonadati</taxon>
        <taxon>Pseudomonadota</taxon>
        <taxon>Betaproteobacteria</taxon>
        <taxon>Burkholderiales</taxon>
        <taxon>Oxalobacteraceae</taxon>
        <taxon>Telluria group</taxon>
        <taxon>Massilia</taxon>
    </lineage>
</organism>
<dbReference type="RefSeq" id="WP_258811732.1">
    <property type="nucleotide sequence ID" value="NZ_JANUGU010000002.1"/>
</dbReference>
<keyword evidence="4" id="KW-1185">Reference proteome</keyword>
<evidence type="ECO:0000259" key="2">
    <source>
        <dbReference type="Pfam" id="PF07811"/>
    </source>
</evidence>
<protein>
    <submittedName>
        <fullName evidence="3">Pilus assembly protein</fullName>
    </submittedName>
</protein>
<feature type="domain" description="TadE-like" evidence="2">
    <location>
        <begin position="7"/>
        <end position="49"/>
    </location>
</feature>
<dbReference type="EMBL" id="JANUGU010000002">
    <property type="protein sequence ID" value="MCS0658556.1"/>
    <property type="molecule type" value="Genomic_DNA"/>
</dbReference>
<dbReference type="InterPro" id="IPR012495">
    <property type="entry name" value="TadE-like_dom"/>
</dbReference>
<gene>
    <name evidence="3" type="ORF">NX778_10820</name>
</gene>
<comment type="caution">
    <text evidence="3">The sequence shown here is derived from an EMBL/GenBank/DDBJ whole genome shotgun (WGS) entry which is preliminary data.</text>
</comment>
<evidence type="ECO:0000313" key="3">
    <source>
        <dbReference type="EMBL" id="MCS0658556.1"/>
    </source>
</evidence>